<dbReference type="UniPathway" id="UPA00060"/>
<sequence>MTLEQSDLFPRLRAAAGEDWTRYTDHEFVRALTRGDLAEASFRHYLQQDYVFLKHFARAWALAAFKADNLADMRAATEVLDGLLNHEMALHVDLCRRWGIEAEALERTPEARANMAYTRYVIERGLAGDLLELLVALAPCVIGYAEIGAARHAEAGAALADHPYREWLETYAGDEFQGLAGSVAAQMDRLAERHMAPTRFPELAATFTAATRLEIGFWDMGLQQTL</sequence>
<dbReference type="GO" id="GO:0005829">
    <property type="term" value="C:cytosol"/>
    <property type="evidence" value="ECO:0007669"/>
    <property type="project" value="TreeGrafter"/>
</dbReference>
<keyword evidence="4" id="KW-1185">Reference proteome</keyword>
<name>A0A2U2N6D9_9GAMM</name>
<dbReference type="NCBIfam" id="TIGR04306">
    <property type="entry name" value="salvage_TenA"/>
    <property type="match status" value="1"/>
</dbReference>
<dbReference type="InterPro" id="IPR004305">
    <property type="entry name" value="Thiaminase-2/PQQC"/>
</dbReference>
<dbReference type="InterPro" id="IPR016084">
    <property type="entry name" value="Haem_Oase-like_multi-hlx"/>
</dbReference>
<dbReference type="PANTHER" id="PTHR43198">
    <property type="entry name" value="BIFUNCTIONAL TH2 PROTEIN"/>
    <property type="match status" value="1"/>
</dbReference>
<dbReference type="InterPro" id="IPR050967">
    <property type="entry name" value="Thiamine_Salvage_TenA"/>
</dbReference>
<proteinExistence type="inferred from homology"/>
<dbReference type="GO" id="GO:0009228">
    <property type="term" value="P:thiamine biosynthetic process"/>
    <property type="evidence" value="ECO:0007669"/>
    <property type="project" value="UniProtKB-KW"/>
</dbReference>
<reference evidence="3 4" key="1">
    <citation type="submission" date="2018-05" db="EMBL/GenBank/DDBJ databases">
        <title>Spiribacter halobius sp. nov., a moderately halophilic bacterium isolated from marine solar saltern.</title>
        <authorList>
            <person name="Zheng W.-S."/>
            <person name="Lu D.-C."/>
            <person name="Du Z.-J."/>
        </authorList>
    </citation>
    <scope>NUCLEOTIDE SEQUENCE [LARGE SCALE GENOMIC DNA]</scope>
    <source>
        <strain evidence="3 4">E85</strain>
    </source>
</reference>
<dbReference type="PANTHER" id="PTHR43198:SF2">
    <property type="entry name" value="SI:CH1073-67J19.1-RELATED"/>
    <property type="match status" value="1"/>
</dbReference>
<dbReference type="InterPro" id="IPR027574">
    <property type="entry name" value="Thiaminase_II"/>
</dbReference>
<dbReference type="Pfam" id="PF03070">
    <property type="entry name" value="TENA_THI-4"/>
    <property type="match status" value="1"/>
</dbReference>
<dbReference type="RefSeq" id="WP_109676856.1">
    <property type="nucleotide sequence ID" value="NZ_CP086615.1"/>
</dbReference>
<comment type="catalytic activity">
    <reaction evidence="1">
        <text>thiamine + H2O = 5-(2-hydroxyethyl)-4-methylthiazole + 4-amino-5-hydroxymethyl-2-methylpyrimidine + H(+)</text>
        <dbReference type="Rhea" id="RHEA:17509"/>
        <dbReference type="ChEBI" id="CHEBI:15377"/>
        <dbReference type="ChEBI" id="CHEBI:15378"/>
        <dbReference type="ChEBI" id="CHEBI:16892"/>
        <dbReference type="ChEBI" id="CHEBI:17957"/>
        <dbReference type="ChEBI" id="CHEBI:18385"/>
        <dbReference type="EC" id="3.5.99.2"/>
    </reaction>
</comment>
<comment type="catalytic activity">
    <reaction evidence="1">
        <text>4-amino-5-aminomethyl-2-methylpyrimidine + H2O = 4-amino-5-hydroxymethyl-2-methylpyrimidine + NH4(+)</text>
        <dbReference type="Rhea" id="RHEA:31799"/>
        <dbReference type="ChEBI" id="CHEBI:15377"/>
        <dbReference type="ChEBI" id="CHEBI:16892"/>
        <dbReference type="ChEBI" id="CHEBI:28938"/>
        <dbReference type="ChEBI" id="CHEBI:63416"/>
        <dbReference type="EC" id="3.5.99.2"/>
    </reaction>
</comment>
<dbReference type="EMBL" id="QFFI01000005">
    <property type="protein sequence ID" value="PWG64673.1"/>
    <property type="molecule type" value="Genomic_DNA"/>
</dbReference>
<dbReference type="EC" id="3.5.99.2" evidence="1"/>
<evidence type="ECO:0000259" key="2">
    <source>
        <dbReference type="Pfam" id="PF03070"/>
    </source>
</evidence>
<dbReference type="SUPFAM" id="SSF48613">
    <property type="entry name" value="Heme oxygenase-like"/>
    <property type="match status" value="1"/>
</dbReference>
<evidence type="ECO:0000313" key="3">
    <source>
        <dbReference type="EMBL" id="PWG64673.1"/>
    </source>
</evidence>
<keyword evidence="1" id="KW-0378">Hydrolase</keyword>
<protein>
    <recommendedName>
        <fullName evidence="1">Aminopyrimidine aminohydrolase</fullName>
        <ecNumber evidence="1">3.5.99.2</ecNumber>
    </recommendedName>
</protein>
<dbReference type="Proteomes" id="UP000245474">
    <property type="component" value="Unassembled WGS sequence"/>
</dbReference>
<evidence type="ECO:0000313" key="4">
    <source>
        <dbReference type="Proteomes" id="UP000245474"/>
    </source>
</evidence>
<comment type="caution">
    <text evidence="3">The sequence shown here is derived from an EMBL/GenBank/DDBJ whole genome shotgun (WGS) entry which is preliminary data.</text>
</comment>
<organism evidence="3 4">
    <name type="scientific">Sediminicurvatus halobius</name>
    <dbReference type="NCBI Taxonomy" id="2182432"/>
    <lineage>
        <taxon>Bacteria</taxon>
        <taxon>Pseudomonadati</taxon>
        <taxon>Pseudomonadota</taxon>
        <taxon>Gammaproteobacteria</taxon>
        <taxon>Chromatiales</taxon>
        <taxon>Ectothiorhodospiraceae</taxon>
        <taxon>Sediminicurvatus</taxon>
    </lineage>
</organism>
<dbReference type="Gene3D" id="1.20.910.10">
    <property type="entry name" value="Heme oxygenase-like"/>
    <property type="match status" value="1"/>
</dbReference>
<dbReference type="AlphaFoldDB" id="A0A2U2N6D9"/>
<comment type="function">
    <text evidence="1">Catalyzes an amino-pyrimidine hydrolysis reaction at the C5' of the pyrimidine moiety of thiamine compounds, a reaction that is part of a thiamine salvage pathway.</text>
</comment>
<dbReference type="OrthoDB" id="34166at2"/>
<comment type="pathway">
    <text evidence="1">Cofactor biosynthesis; thiamine diphosphate biosynthesis.</text>
</comment>
<feature type="domain" description="Thiaminase-2/PQQC" evidence="2">
    <location>
        <begin position="19"/>
        <end position="223"/>
    </location>
</feature>
<dbReference type="GO" id="GO:0009229">
    <property type="term" value="P:thiamine diphosphate biosynthetic process"/>
    <property type="evidence" value="ECO:0007669"/>
    <property type="project" value="UniProtKB-UniPathway"/>
</dbReference>
<dbReference type="CDD" id="cd19367">
    <property type="entry name" value="TenA_C_ScTHI20-like"/>
    <property type="match status" value="1"/>
</dbReference>
<gene>
    <name evidence="3" type="primary">tenA</name>
    <name evidence="3" type="ORF">DEM34_04930</name>
</gene>
<dbReference type="GO" id="GO:0050334">
    <property type="term" value="F:thiaminase activity"/>
    <property type="evidence" value="ECO:0007669"/>
    <property type="project" value="UniProtKB-EC"/>
</dbReference>
<accession>A0A2U2N6D9</accession>
<keyword evidence="1" id="KW-0784">Thiamine biosynthesis</keyword>
<comment type="similarity">
    <text evidence="1">Belongs to the TenA family.</text>
</comment>
<evidence type="ECO:0000256" key="1">
    <source>
        <dbReference type="RuleBase" id="RU363093"/>
    </source>
</evidence>